<feature type="transmembrane region" description="Helical" evidence="2">
    <location>
        <begin position="430"/>
        <end position="456"/>
    </location>
</feature>
<evidence type="ECO:0000313" key="4">
    <source>
        <dbReference type="EnsemblMetazoa" id="PHUM302370-PA"/>
    </source>
</evidence>
<dbReference type="InParanoid" id="E0VM67"/>
<reference evidence="3" key="1">
    <citation type="submission" date="2007-04" db="EMBL/GenBank/DDBJ databases">
        <title>Annotation of Pediculus humanus corporis strain USDA.</title>
        <authorList>
            <person name="Kirkness E."/>
            <person name="Hannick L."/>
            <person name="Hass B."/>
            <person name="Bruggner R."/>
            <person name="Lawson D."/>
            <person name="Bidwell S."/>
            <person name="Joardar V."/>
            <person name="Caler E."/>
            <person name="Walenz B."/>
            <person name="Inman J."/>
            <person name="Schobel S."/>
            <person name="Galinsky K."/>
            <person name="Amedeo P."/>
            <person name="Strausberg R."/>
        </authorList>
    </citation>
    <scope>NUCLEOTIDE SEQUENCE</scope>
    <source>
        <strain evidence="3">USDA</strain>
    </source>
</reference>
<dbReference type="HOGENOM" id="CLU_381466_0_0_1"/>
<sequence length="646" mass="70912">MAGVLFVACIPTKEYERELNPSLNGEKKSKNKRNVTIAQKNDFDTSHDAEQVSLLADSVDSSDSDETMSLSQEQCSIITEKSKICITPKKGCLDQSKESSQSKNDESGGKDKRKVSRLEILPDTSMEEIVIRLLKSLKIENYSWVSAKNEKYIHVIFSVAEGQPCEEALHIFTKWGIGNRFRSTLGIIPCALYYMSDDFRSSDDEETAKKDSRKSGWNEFVLSVVRSRLAVAQVVESVKGSAKLTFDFVSMIILAGTIAAIGLVEDSTVAIVASMLISPLMGPILAGTFGTVINDRKLQLMGVRNELFGLSLTILVGYIIGLIIGSVDGYYVGDQWPTQEMMSRGLLRSLWIGIFIALPSGAGIALGLLGDNSGSLIGVAISASLLPPAVNAGLLWALATLEIIKGGVRTEEQMKILANKIYSNHLPSKYALLGCVSLSLTLVNIFCIFLAGIVVLKIKEVAPKTVTDEAQQFWYHDIKVARDYNRSFGRGGQLAQELAAVYSGEDETTTSPNEEMNEFRRRLSSLYHFSPDTARRISIGPRRLSQATWSPSPSTLENSRRSSLRDLEKLYASLGGPEHPRLSLGTAFKVVRKPEESSGLSPIVESNGDLDIALSDGRRSSFFPRRNPRSRFTVIPSASDPLRNKC</sequence>
<gene>
    <name evidence="4" type="primary">8229844</name>
    <name evidence="3" type="ORF">Phum_PHUM302370</name>
</gene>
<reference evidence="4" key="3">
    <citation type="submission" date="2020-05" db="UniProtKB">
        <authorList>
            <consortium name="EnsemblMetazoa"/>
        </authorList>
    </citation>
    <scope>IDENTIFICATION</scope>
    <source>
        <strain evidence="4">USDA</strain>
    </source>
</reference>
<dbReference type="EnsemblMetazoa" id="PHUM302370-RA">
    <property type="protein sequence ID" value="PHUM302370-PA"/>
    <property type="gene ID" value="PHUM302370"/>
</dbReference>
<dbReference type="KEGG" id="phu:Phum_PHUM302370"/>
<dbReference type="RefSeq" id="XP_002427211.1">
    <property type="nucleotide sequence ID" value="XM_002427166.1"/>
</dbReference>
<keyword evidence="2" id="KW-0472">Membrane</keyword>
<dbReference type="EMBL" id="DS235290">
    <property type="protein sequence ID" value="EEB14473.1"/>
    <property type="molecule type" value="Genomic_DNA"/>
</dbReference>
<keyword evidence="2" id="KW-0812">Transmembrane</keyword>
<keyword evidence="5" id="KW-1185">Reference proteome</keyword>
<organism>
    <name type="scientific">Pediculus humanus subsp. corporis</name>
    <name type="common">Body louse</name>
    <dbReference type="NCBI Taxonomy" id="121224"/>
    <lineage>
        <taxon>Eukaryota</taxon>
        <taxon>Metazoa</taxon>
        <taxon>Ecdysozoa</taxon>
        <taxon>Arthropoda</taxon>
        <taxon>Hexapoda</taxon>
        <taxon>Insecta</taxon>
        <taxon>Pterygota</taxon>
        <taxon>Neoptera</taxon>
        <taxon>Paraneoptera</taxon>
        <taxon>Psocodea</taxon>
        <taxon>Troctomorpha</taxon>
        <taxon>Phthiraptera</taxon>
        <taxon>Anoplura</taxon>
        <taxon>Pediculidae</taxon>
        <taxon>Pediculus</taxon>
    </lineage>
</organism>
<dbReference type="OMA" id="GRISKCH"/>
<dbReference type="PANTHER" id="PTHR20992:SF9">
    <property type="entry name" value="AT15442P-RELATED"/>
    <property type="match status" value="1"/>
</dbReference>
<dbReference type="EMBL" id="AAZO01003517">
    <property type="status" value="NOT_ANNOTATED_CDS"/>
    <property type="molecule type" value="Genomic_DNA"/>
</dbReference>
<dbReference type="eggNOG" id="ENOG502QWS6">
    <property type="taxonomic scope" value="Eukaryota"/>
</dbReference>
<keyword evidence="2" id="KW-1133">Transmembrane helix</keyword>
<feature type="region of interest" description="Disordered" evidence="1">
    <location>
        <begin position="93"/>
        <end position="113"/>
    </location>
</feature>
<feature type="transmembrane region" description="Helical" evidence="2">
    <location>
        <begin position="270"/>
        <end position="295"/>
    </location>
</feature>
<dbReference type="Pfam" id="PF04087">
    <property type="entry name" value="DUF389"/>
    <property type="match status" value="1"/>
</dbReference>
<evidence type="ECO:0008006" key="6">
    <source>
        <dbReference type="Google" id="ProtNLM"/>
    </source>
</evidence>
<dbReference type="GeneID" id="8229844"/>
<dbReference type="OrthoDB" id="543859at2759"/>
<accession>E0VM67</accession>
<evidence type="ECO:0000313" key="5">
    <source>
        <dbReference type="Proteomes" id="UP000009046"/>
    </source>
</evidence>
<name>E0VM67_PEDHC</name>
<feature type="transmembrane region" description="Helical" evidence="2">
    <location>
        <begin position="307"/>
        <end position="330"/>
    </location>
</feature>
<dbReference type="PANTHER" id="PTHR20992">
    <property type="entry name" value="AT15442P-RELATED"/>
    <property type="match status" value="1"/>
</dbReference>
<dbReference type="VEuPathDB" id="VectorBase:PHUM302370"/>
<feature type="transmembrane region" description="Helical" evidence="2">
    <location>
        <begin position="376"/>
        <end position="399"/>
    </location>
</feature>
<dbReference type="CTD" id="8229844"/>
<proteinExistence type="predicted"/>
<dbReference type="InterPro" id="IPR005240">
    <property type="entry name" value="DUF389"/>
</dbReference>
<feature type="transmembrane region" description="Helical" evidence="2">
    <location>
        <begin position="350"/>
        <end position="369"/>
    </location>
</feature>
<evidence type="ECO:0000256" key="1">
    <source>
        <dbReference type="SAM" id="MobiDB-lite"/>
    </source>
</evidence>
<evidence type="ECO:0000313" key="3">
    <source>
        <dbReference type="EMBL" id="EEB14473.1"/>
    </source>
</evidence>
<protein>
    <recommendedName>
        <fullName evidence="6">DUF389 domain-containing protein</fullName>
    </recommendedName>
</protein>
<feature type="transmembrane region" description="Helical" evidence="2">
    <location>
        <begin position="244"/>
        <end position="264"/>
    </location>
</feature>
<dbReference type="Proteomes" id="UP000009046">
    <property type="component" value="Unassembled WGS sequence"/>
</dbReference>
<evidence type="ECO:0000256" key="2">
    <source>
        <dbReference type="SAM" id="Phobius"/>
    </source>
</evidence>
<dbReference type="AlphaFoldDB" id="E0VM67"/>
<reference evidence="3" key="2">
    <citation type="submission" date="2007-04" db="EMBL/GenBank/DDBJ databases">
        <title>The genome of the human body louse.</title>
        <authorList>
            <consortium name="The Human Body Louse Genome Consortium"/>
            <person name="Kirkness E."/>
            <person name="Walenz B."/>
            <person name="Hass B."/>
            <person name="Bruggner R."/>
            <person name="Strausberg R."/>
        </authorList>
    </citation>
    <scope>NUCLEOTIDE SEQUENCE</scope>
    <source>
        <strain evidence="3">USDA</strain>
    </source>
</reference>
<feature type="region of interest" description="Disordered" evidence="1">
    <location>
        <begin position="21"/>
        <end position="44"/>
    </location>
</feature>